<evidence type="ECO:0000256" key="7">
    <source>
        <dbReference type="HAMAP-Rule" id="MF_00803"/>
    </source>
</evidence>
<dbReference type="InterPro" id="IPR023532">
    <property type="entry name" value="Nop10_arc-typ"/>
</dbReference>
<evidence type="ECO:0000313" key="8">
    <source>
        <dbReference type="EMBL" id="WAI00780.1"/>
    </source>
</evidence>
<dbReference type="RefSeq" id="WP_268185985.1">
    <property type="nucleotide sequence ID" value="NZ_CP113361.1"/>
</dbReference>
<gene>
    <name evidence="7" type="primary">nop10</name>
    <name evidence="8" type="ORF">OU421_10165</name>
</gene>
<evidence type="ECO:0000313" key="9">
    <source>
        <dbReference type="Proteomes" id="UP001163096"/>
    </source>
</evidence>
<sequence>MVGRIRRCPSDGSYTLNFFCPHCGNQTRTAHPARYSPQDRYGKYRRRIRYG</sequence>
<keyword evidence="6 7" id="KW-0687">Ribonucleoprotein</keyword>
<dbReference type="GO" id="GO:0001522">
    <property type="term" value="P:pseudouridine synthesis"/>
    <property type="evidence" value="ECO:0007669"/>
    <property type="project" value="InterPro"/>
</dbReference>
<dbReference type="AlphaFoldDB" id="A0A9X9S3E6"/>
<dbReference type="Proteomes" id="UP001163096">
    <property type="component" value="Chromosome"/>
</dbReference>
<evidence type="ECO:0000256" key="6">
    <source>
        <dbReference type="ARBA" id="ARBA00023274"/>
    </source>
</evidence>
<dbReference type="PANTHER" id="PTHR13305">
    <property type="entry name" value="RIBOSOME BIOGENESIS PROTEIN NOP10"/>
    <property type="match status" value="1"/>
</dbReference>
<dbReference type="GO" id="GO:0006364">
    <property type="term" value="P:rRNA processing"/>
    <property type="evidence" value="ECO:0007669"/>
    <property type="project" value="UniProtKB-UniRule"/>
</dbReference>
<dbReference type="KEGG" id="mou:OU421_10165"/>
<dbReference type="HAMAP" id="MF_00803">
    <property type="entry name" value="Nop10"/>
    <property type="match status" value="1"/>
</dbReference>
<evidence type="ECO:0000256" key="1">
    <source>
        <dbReference type="ARBA" id="ARBA00002325"/>
    </source>
</evidence>
<evidence type="ECO:0000256" key="2">
    <source>
        <dbReference type="ARBA" id="ARBA00009462"/>
    </source>
</evidence>
<proteinExistence type="inferred from homology"/>
<dbReference type="EMBL" id="CP113361">
    <property type="protein sequence ID" value="WAI00780.1"/>
    <property type="molecule type" value="Genomic_DNA"/>
</dbReference>
<dbReference type="Pfam" id="PF04135">
    <property type="entry name" value="Nop10p"/>
    <property type="match status" value="1"/>
</dbReference>
<dbReference type="Gene3D" id="2.20.28.40">
    <property type="entry name" value="H/ACA ribonucleoprotein complex, subunit Nop10"/>
    <property type="match status" value="1"/>
</dbReference>
<keyword evidence="9" id="KW-1185">Reference proteome</keyword>
<evidence type="ECO:0000256" key="3">
    <source>
        <dbReference type="ARBA" id="ARBA00018821"/>
    </source>
</evidence>
<reference evidence="8" key="1">
    <citation type="submission" date="2022-11" db="EMBL/GenBank/DDBJ databases">
        <title>Complete genome sequence of Methanogenium organophilum DSM 3596.</title>
        <authorList>
            <person name="Chen S.-C."/>
            <person name="Lai S.-J."/>
            <person name="You Y.-T."/>
        </authorList>
    </citation>
    <scope>NUCLEOTIDE SEQUENCE</scope>
    <source>
        <strain evidence="8">DSM 3596</strain>
    </source>
</reference>
<evidence type="ECO:0000256" key="5">
    <source>
        <dbReference type="ARBA" id="ARBA00022552"/>
    </source>
</evidence>
<comment type="similarity">
    <text evidence="2 7">Belongs to the NOP10 family.</text>
</comment>
<dbReference type="SUPFAM" id="SSF144210">
    <property type="entry name" value="Nop10-like SnoRNP"/>
    <property type="match status" value="1"/>
</dbReference>
<keyword evidence="4 7" id="KW-0690">Ribosome biogenesis</keyword>
<organism evidence="8 9">
    <name type="scientific">Methanogenium organophilum</name>
    <dbReference type="NCBI Taxonomy" id="2199"/>
    <lineage>
        <taxon>Archaea</taxon>
        <taxon>Methanobacteriati</taxon>
        <taxon>Methanobacteriota</taxon>
        <taxon>Stenosarchaea group</taxon>
        <taxon>Methanomicrobia</taxon>
        <taxon>Methanomicrobiales</taxon>
        <taxon>Methanomicrobiaceae</taxon>
        <taxon>Methanogenium</taxon>
    </lineage>
</organism>
<dbReference type="GO" id="GO:0030515">
    <property type="term" value="F:snoRNA binding"/>
    <property type="evidence" value="ECO:0007669"/>
    <property type="project" value="InterPro"/>
</dbReference>
<dbReference type="PANTHER" id="PTHR13305:SF0">
    <property type="entry name" value="H_ACA RIBONUCLEOPROTEIN COMPLEX SUBUNIT 3"/>
    <property type="match status" value="1"/>
</dbReference>
<comment type="function">
    <text evidence="1 7">Involved in ribosome biogenesis; more specifically in 18S rRNA pseudouridylation and in cleavage of pre-rRNA.</text>
</comment>
<dbReference type="NCBIfam" id="NF009623">
    <property type="entry name" value="PRK13130.1"/>
    <property type="match status" value="1"/>
</dbReference>
<evidence type="ECO:0000256" key="4">
    <source>
        <dbReference type="ARBA" id="ARBA00022517"/>
    </source>
</evidence>
<dbReference type="GeneID" id="76835469"/>
<keyword evidence="5 7" id="KW-0698">rRNA processing</keyword>
<name>A0A9X9S3E6_METOG</name>
<dbReference type="InterPro" id="IPR036756">
    <property type="entry name" value="H/ACA_rnp_Nop10_sf"/>
</dbReference>
<dbReference type="InterPro" id="IPR007264">
    <property type="entry name" value="H/ACA_rnp_Nop10"/>
</dbReference>
<accession>A0A9X9S3E6</accession>
<protein>
    <recommendedName>
        <fullName evidence="3 7">Ribosome biogenesis protein Nop10</fullName>
    </recommendedName>
</protein>
<dbReference type="GO" id="GO:1990904">
    <property type="term" value="C:ribonucleoprotein complex"/>
    <property type="evidence" value="ECO:0007669"/>
    <property type="project" value="UniProtKB-KW"/>
</dbReference>